<dbReference type="RefSeq" id="XP_009837938.1">
    <property type="nucleotide sequence ID" value="XM_009839636.1"/>
</dbReference>
<organism evidence="1">
    <name type="scientific">Aphanomyces astaci</name>
    <name type="common">Crayfish plague agent</name>
    <dbReference type="NCBI Taxonomy" id="112090"/>
    <lineage>
        <taxon>Eukaryota</taxon>
        <taxon>Sar</taxon>
        <taxon>Stramenopiles</taxon>
        <taxon>Oomycota</taxon>
        <taxon>Saprolegniomycetes</taxon>
        <taxon>Saprolegniales</taxon>
        <taxon>Verrucalvaceae</taxon>
        <taxon>Aphanomyces</taxon>
    </lineage>
</organism>
<gene>
    <name evidence="1" type="ORF">H257_12441</name>
</gene>
<dbReference type="GeneID" id="20814437"/>
<evidence type="ECO:0000313" key="1">
    <source>
        <dbReference type="EMBL" id="ETV72710.1"/>
    </source>
</evidence>
<name>W4FZ07_APHAT</name>
<dbReference type="EMBL" id="KI913153">
    <property type="protein sequence ID" value="ETV72710.1"/>
    <property type="molecule type" value="Genomic_DNA"/>
</dbReference>
<dbReference type="AlphaFoldDB" id="W4FZ07"/>
<proteinExistence type="predicted"/>
<dbReference type="OrthoDB" id="61437at2759"/>
<accession>W4FZ07</accession>
<dbReference type="VEuPathDB" id="FungiDB:H257_12441"/>
<sequence>MARASAFPCILPLRQHPTSRSSMCMETLPMRLDPSSPFLTTTRTCMTSIRPQTRPCSRRRLCPSNPFAAFHPNSFTTAWVLVVVACDPLPTFQSSGDLPLRVKAIKPVVANSDLRPYNHDLFTVHLLLVDTSAMPSPNPSPSQMSTSPSSQPLLTDERHIILTMVRDQQIFVDQAERLLIATASHATSAAAALAAYSSPSSGVSAVALTLVEVKATLSLDHGHTWVAADQVELNGHSNDVLTYLIPKGGVDKVQVTARFPAPNKHGQWSHRAFVTKLLLHPAIVRYTFENALGQVTSLDVAFQNPPLAPLPSRDPLTDWFFMDMDHLDDFTRSYAKVTRPPPLNDSTDTDPTLFVLHSCHKNGPTSSYSVTARTVRLWRSQLNHRLQHPIQSAPTELEYLPLLAISEPNKVEWTACFDSTRSTLVLLRVKLMYENDVAEDSWVLDWPAVTASHFPSS</sequence>
<protein>
    <submittedName>
        <fullName evidence="1">Uncharacterized protein</fullName>
    </submittedName>
</protein>
<reference evidence="1" key="1">
    <citation type="submission" date="2013-12" db="EMBL/GenBank/DDBJ databases">
        <title>The Genome Sequence of Aphanomyces astaci APO3.</title>
        <authorList>
            <consortium name="The Broad Institute Genomics Platform"/>
            <person name="Russ C."/>
            <person name="Tyler B."/>
            <person name="van West P."/>
            <person name="Dieguez-Uribeondo J."/>
            <person name="Young S.K."/>
            <person name="Zeng Q."/>
            <person name="Gargeya S."/>
            <person name="Fitzgerald M."/>
            <person name="Abouelleil A."/>
            <person name="Alvarado L."/>
            <person name="Chapman S.B."/>
            <person name="Gainer-Dewar J."/>
            <person name="Goldberg J."/>
            <person name="Griggs A."/>
            <person name="Gujja S."/>
            <person name="Hansen M."/>
            <person name="Howarth C."/>
            <person name="Imamovic A."/>
            <person name="Ireland A."/>
            <person name="Larimer J."/>
            <person name="McCowan C."/>
            <person name="Murphy C."/>
            <person name="Pearson M."/>
            <person name="Poon T.W."/>
            <person name="Priest M."/>
            <person name="Roberts A."/>
            <person name="Saif S."/>
            <person name="Shea T."/>
            <person name="Sykes S."/>
            <person name="Wortman J."/>
            <person name="Nusbaum C."/>
            <person name="Birren B."/>
        </authorList>
    </citation>
    <scope>NUCLEOTIDE SEQUENCE [LARGE SCALE GENOMIC DNA]</scope>
    <source>
        <strain evidence="1">APO3</strain>
    </source>
</reference>